<keyword evidence="2" id="KW-0812">Transmembrane</keyword>
<reference evidence="6" key="2">
    <citation type="submission" date="2025-09" db="UniProtKB">
        <authorList>
            <consortium name="Ensembl"/>
        </authorList>
    </citation>
    <scope>IDENTIFICATION</scope>
</reference>
<evidence type="ECO:0000256" key="4">
    <source>
        <dbReference type="ARBA" id="ARBA00022989"/>
    </source>
</evidence>
<dbReference type="AlphaFoldDB" id="A0A8B9S002"/>
<keyword evidence="3" id="KW-0732">Signal</keyword>
<dbReference type="GO" id="GO:0005737">
    <property type="term" value="C:cytoplasm"/>
    <property type="evidence" value="ECO:0007669"/>
    <property type="project" value="TreeGrafter"/>
</dbReference>
<dbReference type="Proteomes" id="UP000694541">
    <property type="component" value="Unplaced"/>
</dbReference>
<evidence type="ECO:0000313" key="7">
    <source>
        <dbReference type="Proteomes" id="UP000694541"/>
    </source>
</evidence>
<evidence type="ECO:0000313" key="6">
    <source>
        <dbReference type="Ensembl" id="ENSANIP00000021373.1"/>
    </source>
</evidence>
<reference evidence="6" key="1">
    <citation type="submission" date="2025-08" db="UniProtKB">
        <authorList>
            <consortium name="Ensembl"/>
        </authorList>
    </citation>
    <scope>IDENTIFICATION</scope>
</reference>
<dbReference type="InterPro" id="IPR052304">
    <property type="entry name" value="PTTG1IP"/>
</dbReference>
<dbReference type="PANTHER" id="PTHR15191:SF14">
    <property type="entry name" value="PITUITARY TUMOR-TRANSFORMING GENE 1 PROTEIN-INTERACTING PROTEIN"/>
    <property type="match status" value="1"/>
</dbReference>
<evidence type="ECO:0000256" key="1">
    <source>
        <dbReference type="ARBA" id="ARBA00004479"/>
    </source>
</evidence>
<proteinExistence type="predicted"/>
<dbReference type="Ensembl" id="ENSANIT00000022076.1">
    <property type="protein sequence ID" value="ENSANIP00000021373.1"/>
    <property type="gene ID" value="ENSANIG00000014520.1"/>
</dbReference>
<name>A0A8B9S002_9AVES</name>
<dbReference type="GO" id="GO:0005634">
    <property type="term" value="C:nucleus"/>
    <property type="evidence" value="ECO:0007669"/>
    <property type="project" value="TreeGrafter"/>
</dbReference>
<dbReference type="GO" id="GO:0006606">
    <property type="term" value="P:protein import into nucleus"/>
    <property type="evidence" value="ECO:0007669"/>
    <property type="project" value="TreeGrafter"/>
</dbReference>
<evidence type="ECO:0000256" key="5">
    <source>
        <dbReference type="ARBA" id="ARBA00023136"/>
    </source>
</evidence>
<evidence type="ECO:0000256" key="2">
    <source>
        <dbReference type="ARBA" id="ARBA00022692"/>
    </source>
</evidence>
<sequence length="173" mass="19077">AGWYLPLRSRSGARLTGSTCLWCASSGRCMEYPIRRVLPPADLCELRSARWGVCWALSSAPHALFLALLLALHIWQCGCCPRWALKTHGISWNQKQGDFSRGLHGLLVLSVPWSCSALTHLRKYPLPKLALHKLRCSWLPATRSPLGAFSGYQLTVGCLSSLVLCFLVGSSLN</sequence>
<keyword evidence="5" id="KW-0472">Membrane</keyword>
<dbReference type="GO" id="GO:0016020">
    <property type="term" value="C:membrane"/>
    <property type="evidence" value="ECO:0007669"/>
    <property type="project" value="UniProtKB-SubCell"/>
</dbReference>
<dbReference type="PANTHER" id="PTHR15191">
    <property type="entry name" value="PROTEIN CBG20567"/>
    <property type="match status" value="1"/>
</dbReference>
<protein>
    <submittedName>
        <fullName evidence="6">Uncharacterized protein</fullName>
    </submittedName>
</protein>
<organism evidence="6 7">
    <name type="scientific">Accipiter nisus</name>
    <name type="common">Eurasian sparrowhawk</name>
    <dbReference type="NCBI Taxonomy" id="211598"/>
    <lineage>
        <taxon>Eukaryota</taxon>
        <taxon>Metazoa</taxon>
        <taxon>Chordata</taxon>
        <taxon>Craniata</taxon>
        <taxon>Vertebrata</taxon>
        <taxon>Euteleostomi</taxon>
        <taxon>Archelosauria</taxon>
        <taxon>Archosauria</taxon>
        <taxon>Dinosauria</taxon>
        <taxon>Saurischia</taxon>
        <taxon>Theropoda</taxon>
        <taxon>Coelurosauria</taxon>
        <taxon>Aves</taxon>
        <taxon>Neognathae</taxon>
        <taxon>Neoaves</taxon>
        <taxon>Telluraves</taxon>
        <taxon>Accipitrimorphae</taxon>
        <taxon>Accipitriformes</taxon>
        <taxon>Accipitridae</taxon>
        <taxon>Accipitrinae</taxon>
        <taxon>Accipiter</taxon>
    </lineage>
</organism>
<accession>A0A8B9S002</accession>
<comment type="subcellular location">
    <subcellularLocation>
        <location evidence="1">Membrane</location>
        <topology evidence="1">Single-pass type I membrane protein</topology>
    </subcellularLocation>
</comment>
<evidence type="ECO:0000256" key="3">
    <source>
        <dbReference type="ARBA" id="ARBA00022729"/>
    </source>
</evidence>
<keyword evidence="4" id="KW-1133">Transmembrane helix</keyword>
<keyword evidence="7" id="KW-1185">Reference proteome</keyword>